<dbReference type="VEuPathDB" id="TriTrypDB:C4B63_116g25"/>
<protein>
    <submittedName>
        <fullName evidence="3">Putative retrotransposon hot spot protein (RHS)</fullName>
    </submittedName>
</protein>
<dbReference type="EMBL" id="PRFC01000513">
    <property type="protein sequence ID" value="PWU86900.1"/>
    <property type="molecule type" value="Genomic_DNA"/>
</dbReference>
<evidence type="ECO:0000313" key="4">
    <source>
        <dbReference type="Proteomes" id="UP000246078"/>
    </source>
</evidence>
<dbReference type="InterPro" id="IPR046835">
    <property type="entry name" value="RHS_N"/>
</dbReference>
<organism evidence="3 4">
    <name type="scientific">Trypanosoma cruzi</name>
    <dbReference type="NCBI Taxonomy" id="5693"/>
    <lineage>
        <taxon>Eukaryota</taxon>
        <taxon>Discoba</taxon>
        <taxon>Euglenozoa</taxon>
        <taxon>Kinetoplastea</taxon>
        <taxon>Metakinetoplastina</taxon>
        <taxon>Trypanosomatida</taxon>
        <taxon>Trypanosomatidae</taxon>
        <taxon>Trypanosoma</taxon>
        <taxon>Schizotrypanum</taxon>
    </lineage>
</organism>
<feature type="domain" description="Retrotransposon hot spot protein N-terminal" evidence="2">
    <location>
        <begin position="85"/>
        <end position="133"/>
    </location>
</feature>
<proteinExistence type="predicted"/>
<reference evidence="3 4" key="1">
    <citation type="journal article" date="2018" name="Microb. Genom.">
        <title>Expanding an expanded genome: long-read sequencing of Trypanosoma cruzi.</title>
        <authorList>
            <person name="Berna L."/>
            <person name="Rodriguez M."/>
            <person name="Chiribao M.L."/>
            <person name="Parodi-Talice A."/>
            <person name="Pita S."/>
            <person name="Rijo G."/>
            <person name="Alvarez-Valin F."/>
            <person name="Robello C."/>
        </authorList>
    </citation>
    <scope>NUCLEOTIDE SEQUENCE [LARGE SCALE GENOMIC DNA]</scope>
    <source>
        <strain evidence="3 4">TCC</strain>
    </source>
</reference>
<dbReference type="VEuPathDB" id="TriTrypDB:TCSYLVIO_006731"/>
<dbReference type="VEuPathDB" id="TriTrypDB:TCDM_13437"/>
<dbReference type="Pfam" id="PF20445">
    <property type="entry name" value="RHS_N"/>
    <property type="match status" value="1"/>
</dbReference>
<feature type="domain" description="Retrotransposon hot spot protein,C-terminal" evidence="1">
    <location>
        <begin position="144"/>
        <end position="180"/>
    </location>
</feature>
<dbReference type="Proteomes" id="UP000246078">
    <property type="component" value="Unassembled WGS sequence"/>
</dbReference>
<accession>A0A2V2US66</accession>
<gene>
    <name evidence="3" type="ORF">C3747_513g7</name>
</gene>
<evidence type="ECO:0000259" key="2">
    <source>
        <dbReference type="Pfam" id="PF20445"/>
    </source>
</evidence>
<name>A0A2V2US66_TRYCR</name>
<comment type="caution">
    <text evidence="3">The sequence shown here is derived from an EMBL/GenBank/DDBJ whole genome shotgun (WGS) entry which is preliminary data.</text>
</comment>
<dbReference type="VEuPathDB" id="TriTrypDB:C3747_513g7"/>
<evidence type="ECO:0000313" key="3">
    <source>
        <dbReference type="EMBL" id="PWU86900.1"/>
    </source>
</evidence>
<dbReference type="AlphaFoldDB" id="A0A2V2US66"/>
<dbReference type="NCBIfam" id="TIGR01631">
    <property type="entry name" value="Trypano_RHS"/>
    <property type="match status" value="1"/>
</dbReference>
<dbReference type="VEuPathDB" id="TriTrypDB:TcCL_Unassigned04929"/>
<dbReference type="Pfam" id="PF07999">
    <property type="entry name" value="RHSP"/>
    <property type="match status" value="1"/>
</dbReference>
<sequence length="194" mass="22033">MRLPRRRGTQRRRAHRRNWRECTSLCTMRGGAMRWNFRTTMSELKRGREWGCMRGSQNSHGRTGSCQHAFEKDDAVQQCGAAPPVLMVLASEKGWPHSWHTIQDLPKDVFVNCEVERAWQIVKGDVTAWSSPHGGTDFKPKRRVLIGTPGIGKSMAAGSYLLYQPLHCDATKLQVVVHCFGEEMRTCLTRPAGR</sequence>
<dbReference type="InterPro" id="IPR046836">
    <property type="entry name" value="RHS_C"/>
</dbReference>
<evidence type="ECO:0000259" key="1">
    <source>
        <dbReference type="Pfam" id="PF07999"/>
    </source>
</evidence>
<dbReference type="InterPro" id="IPR006518">
    <property type="entry name" value="Trypano_RHS"/>
</dbReference>
<dbReference type="VEuPathDB" id="TriTrypDB:Tc_MARK_8855"/>